<dbReference type="Proteomes" id="UP001497457">
    <property type="component" value="Chromosome 19rd"/>
</dbReference>
<dbReference type="SMART" id="SM00220">
    <property type="entry name" value="S_TKc"/>
    <property type="match status" value="1"/>
</dbReference>
<feature type="transmembrane region" description="Helical" evidence="13">
    <location>
        <begin position="321"/>
        <end position="343"/>
    </location>
</feature>
<organism evidence="16 17">
    <name type="scientific">Urochloa decumbens</name>
    <dbReference type="NCBI Taxonomy" id="240449"/>
    <lineage>
        <taxon>Eukaryota</taxon>
        <taxon>Viridiplantae</taxon>
        <taxon>Streptophyta</taxon>
        <taxon>Embryophyta</taxon>
        <taxon>Tracheophyta</taxon>
        <taxon>Spermatophyta</taxon>
        <taxon>Magnoliopsida</taxon>
        <taxon>Liliopsida</taxon>
        <taxon>Poales</taxon>
        <taxon>Poaceae</taxon>
        <taxon>PACMAD clade</taxon>
        <taxon>Panicoideae</taxon>
        <taxon>Panicodae</taxon>
        <taxon>Paniceae</taxon>
        <taxon>Melinidinae</taxon>
        <taxon>Urochloa</taxon>
    </lineage>
</organism>
<evidence type="ECO:0000259" key="15">
    <source>
        <dbReference type="PROSITE" id="PS50011"/>
    </source>
</evidence>
<evidence type="ECO:0000313" key="17">
    <source>
        <dbReference type="Proteomes" id="UP001497457"/>
    </source>
</evidence>
<dbReference type="GO" id="GO:0016020">
    <property type="term" value="C:membrane"/>
    <property type="evidence" value="ECO:0007669"/>
    <property type="project" value="UniProtKB-SubCell"/>
</dbReference>
<dbReference type="InterPro" id="IPR011009">
    <property type="entry name" value="Kinase-like_dom_sf"/>
</dbReference>
<proteinExistence type="predicted"/>
<evidence type="ECO:0000256" key="14">
    <source>
        <dbReference type="SAM" id="SignalP"/>
    </source>
</evidence>
<evidence type="ECO:0000256" key="3">
    <source>
        <dbReference type="ARBA" id="ARBA00022679"/>
    </source>
</evidence>
<dbReference type="InterPro" id="IPR008271">
    <property type="entry name" value="Ser/Thr_kinase_AS"/>
</dbReference>
<dbReference type="InterPro" id="IPR001245">
    <property type="entry name" value="Ser-Thr/Tyr_kinase_cat_dom"/>
</dbReference>
<evidence type="ECO:0000256" key="9">
    <source>
        <dbReference type="ARBA" id="ARBA00022989"/>
    </source>
</evidence>
<accession>A0ABC8ZQ10</accession>
<dbReference type="InterPro" id="IPR017441">
    <property type="entry name" value="Protein_kinase_ATP_BS"/>
</dbReference>
<keyword evidence="6 12" id="KW-0547">Nucleotide-binding</keyword>
<dbReference type="Gene3D" id="1.10.510.10">
    <property type="entry name" value="Transferase(Phosphotransferase) domain 1"/>
    <property type="match status" value="1"/>
</dbReference>
<dbReference type="InterPro" id="IPR045874">
    <property type="entry name" value="LRK10/LRL21-25-like"/>
</dbReference>
<evidence type="ECO:0000256" key="7">
    <source>
        <dbReference type="ARBA" id="ARBA00022777"/>
    </source>
</evidence>
<evidence type="ECO:0000256" key="2">
    <source>
        <dbReference type="ARBA" id="ARBA00022527"/>
    </source>
</evidence>
<dbReference type="GO" id="GO:0004674">
    <property type="term" value="F:protein serine/threonine kinase activity"/>
    <property type="evidence" value="ECO:0007669"/>
    <property type="project" value="UniProtKB-KW"/>
</dbReference>
<dbReference type="CDD" id="cd14066">
    <property type="entry name" value="STKc_IRAK"/>
    <property type="match status" value="1"/>
</dbReference>
<dbReference type="InterPro" id="IPR025287">
    <property type="entry name" value="WAK_GUB"/>
</dbReference>
<dbReference type="PROSITE" id="PS50011">
    <property type="entry name" value="PROTEIN_KINASE_DOM"/>
    <property type="match status" value="1"/>
</dbReference>
<dbReference type="Pfam" id="PF14380">
    <property type="entry name" value="WAK_assoc"/>
    <property type="match status" value="1"/>
</dbReference>
<keyword evidence="17" id="KW-1185">Reference proteome</keyword>
<dbReference type="InterPro" id="IPR032872">
    <property type="entry name" value="WAK_assoc_C"/>
</dbReference>
<keyword evidence="5 14" id="KW-0732">Signal</keyword>
<dbReference type="InterPro" id="IPR000719">
    <property type="entry name" value="Prot_kinase_dom"/>
</dbReference>
<evidence type="ECO:0000256" key="6">
    <source>
        <dbReference type="ARBA" id="ARBA00022741"/>
    </source>
</evidence>
<sequence length="671" mass="74736">MMSPPRLLSTAMAAHLPLLPLLLFLFLVVHVPASHGNPAALLPTTYNDSMCSDSVTCGTVSISYPFYLSNGIRETANHSGYYYSCGYTDLEISCLDEGPNETPVIRLGGHDYTVKNIIYDSSTIILVDNDMLYDSARCPPTVSHNVTFDYKWLRYNSSSYDNLTFFFGCYSKPGDRVPPDFDKYQINCSGLPSPQGSPTSFVFTDEELGTAQDYKLASHCDENFTVPVQRDVVMEYEYMLARGGYVDVLKMGFELEWNRVTKEKDQCYRCEGSGGRCAYGQSKAFLGCLCSGRKVGNPECKRHGKNKTTIGSGHHSRTKTYIVASMSCLLFICLFALTIFFTCKNGSHPFEAKNEPRIESFLQKNEKLHPKRYTYMDVKRMTKSFAGKLGQGGFGAVYMGSLSDGRQVAVKMLNDTKADGEEFINEVASISRTSHVNVVTLLGFCSEGSKRALIYEYMPNGSLEKYAFNVNMNSENTLSWEKLFDIAIGIARGLEYLHRGCSTRIVHFDIKPHNILLDQDFCPKISDFGLAKLCLNKGSAISIGGARGTIGYIAPEVYSKQFGTVSSKSDVYSYGMMVLEMVGARDKNINAESESSSQYFPHWIYEHLDDYCISASEINGEITELVRKMIVVGLWCIQVIPTDRPSMTTVVEMLEGSTSTLELPPKVLLSL</sequence>
<evidence type="ECO:0000256" key="4">
    <source>
        <dbReference type="ARBA" id="ARBA00022692"/>
    </source>
</evidence>
<feature type="signal peptide" evidence="14">
    <location>
        <begin position="1"/>
        <end position="33"/>
    </location>
</feature>
<feature type="chain" id="PRO_5044788004" description="Protein kinase domain-containing protein" evidence="14">
    <location>
        <begin position="34"/>
        <end position="671"/>
    </location>
</feature>
<dbReference type="SUPFAM" id="SSF56112">
    <property type="entry name" value="Protein kinase-like (PK-like)"/>
    <property type="match status" value="1"/>
</dbReference>
<keyword evidence="7" id="KW-0418">Kinase</keyword>
<dbReference type="PROSITE" id="PS00107">
    <property type="entry name" value="PROTEIN_KINASE_ATP"/>
    <property type="match status" value="1"/>
</dbReference>
<gene>
    <name evidence="16" type="ORF">URODEC1_LOCUS45352</name>
</gene>
<comment type="subcellular location">
    <subcellularLocation>
        <location evidence="1">Membrane</location>
        <topology evidence="1">Single-pass type I membrane protein</topology>
    </subcellularLocation>
</comment>
<keyword evidence="9 13" id="KW-1133">Transmembrane helix</keyword>
<evidence type="ECO:0000256" key="11">
    <source>
        <dbReference type="ARBA" id="ARBA00023180"/>
    </source>
</evidence>
<dbReference type="EMBL" id="OZ075129">
    <property type="protein sequence ID" value="CAL4961990.1"/>
    <property type="molecule type" value="Genomic_DNA"/>
</dbReference>
<evidence type="ECO:0000256" key="10">
    <source>
        <dbReference type="ARBA" id="ARBA00023136"/>
    </source>
</evidence>
<dbReference type="FunFam" id="3.30.200.20:FF:000178">
    <property type="entry name" value="serine/threonine-protein kinase PBS1-like"/>
    <property type="match status" value="1"/>
</dbReference>
<keyword evidence="2" id="KW-0723">Serine/threonine-protein kinase</keyword>
<dbReference type="FunFam" id="1.10.510.10:FF:000590">
    <property type="entry name" value="PR5-like receptor kinase"/>
    <property type="match status" value="1"/>
</dbReference>
<keyword evidence="3" id="KW-0808">Transferase</keyword>
<keyword evidence="10 13" id="KW-0472">Membrane</keyword>
<dbReference type="PROSITE" id="PS00108">
    <property type="entry name" value="PROTEIN_KINASE_ST"/>
    <property type="match status" value="1"/>
</dbReference>
<reference evidence="17" key="1">
    <citation type="submission" date="2024-06" db="EMBL/GenBank/DDBJ databases">
        <authorList>
            <person name="Ryan C."/>
        </authorList>
    </citation>
    <scope>NUCLEOTIDE SEQUENCE [LARGE SCALE GENOMIC DNA]</scope>
</reference>
<dbReference type="Pfam" id="PF07714">
    <property type="entry name" value="PK_Tyr_Ser-Thr"/>
    <property type="match status" value="1"/>
</dbReference>
<dbReference type="Pfam" id="PF13947">
    <property type="entry name" value="GUB_WAK_bind"/>
    <property type="match status" value="1"/>
</dbReference>
<feature type="domain" description="Protein kinase" evidence="15">
    <location>
        <begin position="383"/>
        <end position="661"/>
    </location>
</feature>
<dbReference type="AlphaFoldDB" id="A0ABC8ZQ10"/>
<keyword evidence="4 13" id="KW-0812">Transmembrane</keyword>
<feature type="binding site" evidence="12">
    <location>
        <position position="411"/>
    </location>
    <ligand>
        <name>ATP</name>
        <dbReference type="ChEBI" id="CHEBI:30616"/>
    </ligand>
</feature>
<evidence type="ECO:0000313" key="16">
    <source>
        <dbReference type="EMBL" id="CAL4961990.1"/>
    </source>
</evidence>
<dbReference type="GO" id="GO:0005524">
    <property type="term" value="F:ATP binding"/>
    <property type="evidence" value="ECO:0007669"/>
    <property type="project" value="UniProtKB-UniRule"/>
</dbReference>
<evidence type="ECO:0000256" key="5">
    <source>
        <dbReference type="ARBA" id="ARBA00022729"/>
    </source>
</evidence>
<evidence type="ECO:0000256" key="12">
    <source>
        <dbReference type="PROSITE-ProRule" id="PRU10141"/>
    </source>
</evidence>
<evidence type="ECO:0000256" key="13">
    <source>
        <dbReference type="SAM" id="Phobius"/>
    </source>
</evidence>
<name>A0ABC8ZQ10_9POAL</name>
<dbReference type="Gene3D" id="3.30.200.20">
    <property type="entry name" value="Phosphorylase Kinase, domain 1"/>
    <property type="match status" value="1"/>
</dbReference>
<dbReference type="PANTHER" id="PTHR27009">
    <property type="entry name" value="RUST RESISTANCE KINASE LR10-RELATED"/>
    <property type="match status" value="1"/>
</dbReference>
<reference evidence="16 17" key="2">
    <citation type="submission" date="2024-10" db="EMBL/GenBank/DDBJ databases">
        <authorList>
            <person name="Ryan C."/>
        </authorList>
    </citation>
    <scope>NUCLEOTIDE SEQUENCE [LARGE SCALE GENOMIC DNA]</scope>
</reference>
<protein>
    <recommendedName>
        <fullName evidence="15">Protein kinase domain-containing protein</fullName>
    </recommendedName>
</protein>
<evidence type="ECO:0000256" key="8">
    <source>
        <dbReference type="ARBA" id="ARBA00022840"/>
    </source>
</evidence>
<evidence type="ECO:0000256" key="1">
    <source>
        <dbReference type="ARBA" id="ARBA00004479"/>
    </source>
</evidence>
<keyword evidence="11" id="KW-0325">Glycoprotein</keyword>
<keyword evidence="8 12" id="KW-0067">ATP-binding</keyword>